<dbReference type="Proteomes" id="UP000808372">
    <property type="component" value="Chromosome 17"/>
</dbReference>
<organism evidence="2 3">
    <name type="scientific">Salvelinus namaycush</name>
    <name type="common">Lake trout</name>
    <name type="synonym">Salmo namaycush</name>
    <dbReference type="NCBI Taxonomy" id="8040"/>
    <lineage>
        <taxon>Eukaryota</taxon>
        <taxon>Metazoa</taxon>
        <taxon>Chordata</taxon>
        <taxon>Craniata</taxon>
        <taxon>Vertebrata</taxon>
        <taxon>Euteleostomi</taxon>
        <taxon>Actinopterygii</taxon>
        <taxon>Neopterygii</taxon>
        <taxon>Teleostei</taxon>
        <taxon>Protacanthopterygii</taxon>
        <taxon>Salmoniformes</taxon>
        <taxon>Salmonidae</taxon>
        <taxon>Salmoninae</taxon>
        <taxon>Salvelinus</taxon>
    </lineage>
</organism>
<dbReference type="RefSeq" id="XP_038867938.1">
    <property type="nucleotide sequence ID" value="XM_039012010.1"/>
</dbReference>
<dbReference type="KEGG" id="snh:120062209"/>
<evidence type="ECO:0000313" key="3">
    <source>
        <dbReference type="RefSeq" id="XP_038867938.1"/>
    </source>
</evidence>
<name>A0A8U1F1C5_SALNM</name>
<proteinExistence type="predicted"/>
<accession>A0A8U1F1C5</accession>
<protein>
    <submittedName>
        <fullName evidence="3">Uncharacterized protein LOC120062209</fullName>
    </submittedName>
</protein>
<dbReference type="InterPro" id="IPR002999">
    <property type="entry name" value="Tudor"/>
</dbReference>
<sequence>MFLEHSDPQFSVPASTRQLNSLLQPALSRDRGIRTSSDVLKFGPMLQNVLMAGSITKAVQMLGALLSLQQLKLFCSSSSSQDEGFQKDQVFICSISSSSKVAKLPIPSSSTSVASLNLTKDDGIFISKEKTPQQPTTTTVTTTQIKENSRITQTPGATDLGLPVPGELLSGFSNPANQMTALAPPPLDPGSDTRVQHQKQTSSQLMQFLRTNCRNEPSMELTAFFQYTTSDSTAPATTSDPTTETKHAQEIKNVLETKNLSVLKKELFSELPDNQLNQYAPVFTVKRVESGGSLIFSCIIATKTELWDIGDVFTEATRSGPSSDVITTSENKMSAASVQCQSVEISNTTLHPPAPSIHSLQIKEGHVTGEVQDDINTISRTPELQRFQNCCSFVTPGNQCLNIPEFQIRKFEETAVVVSHVVHPGNFYIQQADATLQLEDLNTDGLAELKCIPDIGTYVVAWFPQQESWCRAQVAKICGMSGGRYRMLITPRTLQNVNNP</sequence>
<evidence type="ECO:0000259" key="1">
    <source>
        <dbReference type="Pfam" id="PF00567"/>
    </source>
</evidence>
<gene>
    <name evidence="3" type="primary">LOC120062209</name>
</gene>
<evidence type="ECO:0000313" key="2">
    <source>
        <dbReference type="Proteomes" id="UP000808372"/>
    </source>
</evidence>
<reference evidence="3" key="1">
    <citation type="submission" date="2025-08" db="UniProtKB">
        <authorList>
            <consortium name="RefSeq"/>
        </authorList>
    </citation>
    <scope>IDENTIFICATION</scope>
    <source>
        <tissue evidence="3">White muscle</tissue>
    </source>
</reference>
<dbReference type="Pfam" id="PF00567">
    <property type="entry name" value="TUDOR"/>
    <property type="match status" value="1"/>
</dbReference>
<keyword evidence="2" id="KW-1185">Reference proteome</keyword>
<dbReference type="GeneID" id="120062209"/>
<feature type="domain" description="Tudor" evidence="1">
    <location>
        <begin position="412"/>
        <end position="476"/>
    </location>
</feature>
<dbReference type="AlphaFoldDB" id="A0A8U1F1C5"/>